<dbReference type="InterPro" id="IPR000700">
    <property type="entry name" value="PAS-assoc_C"/>
</dbReference>
<dbReference type="Gene3D" id="3.30.565.10">
    <property type="entry name" value="Histidine kinase-like ATPase, C-terminal domain"/>
    <property type="match status" value="1"/>
</dbReference>
<evidence type="ECO:0000259" key="11">
    <source>
        <dbReference type="PROSITE" id="PS50113"/>
    </source>
</evidence>
<keyword evidence="4" id="KW-0547">Nucleotide-binding</keyword>
<evidence type="ECO:0000256" key="7">
    <source>
        <dbReference type="ARBA" id="ARBA00023012"/>
    </source>
</evidence>
<dbReference type="PANTHER" id="PTHR43065:SF46">
    <property type="entry name" value="C4-DICARBOXYLATE TRANSPORT SENSOR PROTEIN DCTB"/>
    <property type="match status" value="1"/>
</dbReference>
<evidence type="ECO:0000256" key="3">
    <source>
        <dbReference type="ARBA" id="ARBA00022679"/>
    </source>
</evidence>
<keyword evidence="6" id="KW-0067">ATP-binding</keyword>
<dbReference type="NCBIfam" id="TIGR00229">
    <property type="entry name" value="sensory_box"/>
    <property type="match status" value="1"/>
</dbReference>
<dbReference type="Gene3D" id="3.40.50.2300">
    <property type="match status" value="1"/>
</dbReference>
<dbReference type="CDD" id="cd00075">
    <property type="entry name" value="HATPase"/>
    <property type="match status" value="1"/>
</dbReference>
<dbReference type="GO" id="GO:0000160">
    <property type="term" value="P:phosphorelay signal transduction system"/>
    <property type="evidence" value="ECO:0007669"/>
    <property type="project" value="UniProtKB-KW"/>
</dbReference>
<dbReference type="Pfam" id="PF08448">
    <property type="entry name" value="PAS_4"/>
    <property type="match status" value="1"/>
</dbReference>
<evidence type="ECO:0000256" key="2">
    <source>
        <dbReference type="ARBA" id="ARBA00012438"/>
    </source>
</evidence>
<feature type="modified residue" description="4-aspartylphosphate" evidence="8">
    <location>
        <position position="53"/>
    </location>
</feature>
<dbReference type="Gene3D" id="1.10.287.130">
    <property type="match status" value="1"/>
</dbReference>
<evidence type="ECO:0000256" key="6">
    <source>
        <dbReference type="ARBA" id="ARBA00022840"/>
    </source>
</evidence>
<evidence type="ECO:0000256" key="8">
    <source>
        <dbReference type="PROSITE-ProRule" id="PRU00169"/>
    </source>
</evidence>
<dbReference type="InterPro" id="IPR036890">
    <property type="entry name" value="HATPase_C_sf"/>
</dbReference>
<feature type="domain" description="Response regulatory" evidence="10">
    <location>
        <begin position="4"/>
        <end position="118"/>
    </location>
</feature>
<evidence type="ECO:0000256" key="5">
    <source>
        <dbReference type="ARBA" id="ARBA00022777"/>
    </source>
</evidence>
<dbReference type="SMART" id="SM00387">
    <property type="entry name" value="HATPase_c"/>
    <property type="match status" value="1"/>
</dbReference>
<dbReference type="Gene3D" id="3.30.450.20">
    <property type="entry name" value="PAS domain"/>
    <property type="match status" value="1"/>
</dbReference>
<dbReference type="InterPro" id="IPR001789">
    <property type="entry name" value="Sig_transdc_resp-reg_receiver"/>
</dbReference>
<evidence type="ECO:0000313" key="12">
    <source>
        <dbReference type="EMBL" id="MBG0780260.1"/>
    </source>
</evidence>
<dbReference type="InterPro" id="IPR011006">
    <property type="entry name" value="CheY-like_superfamily"/>
</dbReference>
<evidence type="ECO:0000313" key="13">
    <source>
        <dbReference type="Proteomes" id="UP000706172"/>
    </source>
</evidence>
<evidence type="ECO:0000259" key="10">
    <source>
        <dbReference type="PROSITE" id="PS50110"/>
    </source>
</evidence>
<dbReference type="PROSITE" id="PS50110">
    <property type="entry name" value="RESPONSE_REGULATORY"/>
    <property type="match status" value="1"/>
</dbReference>
<organism evidence="12 13">
    <name type="scientific">Desulfotignum balticum</name>
    <dbReference type="NCBI Taxonomy" id="115781"/>
    <lineage>
        <taxon>Bacteria</taxon>
        <taxon>Pseudomonadati</taxon>
        <taxon>Thermodesulfobacteriota</taxon>
        <taxon>Desulfobacteria</taxon>
        <taxon>Desulfobacterales</taxon>
        <taxon>Desulfobacteraceae</taxon>
        <taxon>Desulfotignum</taxon>
    </lineage>
</organism>
<dbReference type="PROSITE" id="PS50109">
    <property type="entry name" value="HIS_KIN"/>
    <property type="match status" value="1"/>
</dbReference>
<dbReference type="InterPro" id="IPR035965">
    <property type="entry name" value="PAS-like_dom_sf"/>
</dbReference>
<dbReference type="PRINTS" id="PR00344">
    <property type="entry name" value="BCTRLSENSOR"/>
</dbReference>
<keyword evidence="5" id="KW-0418">Kinase</keyword>
<dbReference type="AlphaFoldDB" id="A0A931CWC3"/>
<dbReference type="InterPro" id="IPR003594">
    <property type="entry name" value="HATPase_dom"/>
</dbReference>
<dbReference type="SUPFAM" id="SSF55874">
    <property type="entry name" value="ATPase domain of HSP90 chaperone/DNA topoisomerase II/histidine kinase"/>
    <property type="match status" value="1"/>
</dbReference>
<dbReference type="EC" id="2.7.13.3" evidence="2"/>
<feature type="domain" description="PAC" evidence="11">
    <location>
        <begin position="209"/>
        <end position="261"/>
    </location>
</feature>
<dbReference type="InterPro" id="IPR005467">
    <property type="entry name" value="His_kinase_dom"/>
</dbReference>
<dbReference type="GO" id="GO:0004673">
    <property type="term" value="F:protein histidine kinase activity"/>
    <property type="evidence" value="ECO:0007669"/>
    <property type="project" value="UniProtKB-EC"/>
</dbReference>
<keyword evidence="7" id="KW-0902">Two-component regulatory system</keyword>
<proteinExistence type="predicted"/>
<reference evidence="12" key="1">
    <citation type="submission" date="2020-07" db="EMBL/GenBank/DDBJ databases">
        <title>Severe corrosion of carbon steel in oil field produced water can be linked to methanogenic archaea containing a special type of NiFe hydrogenase.</title>
        <authorList>
            <person name="Lahme S."/>
            <person name="Mand J."/>
            <person name="Longwell J."/>
            <person name="Smith R."/>
            <person name="Enning D."/>
        </authorList>
    </citation>
    <scope>NUCLEOTIDE SEQUENCE</scope>
    <source>
        <strain evidence="12">MIC098Bin6</strain>
    </source>
</reference>
<comment type="catalytic activity">
    <reaction evidence="1">
        <text>ATP + protein L-histidine = ADP + protein N-phospho-L-histidine.</text>
        <dbReference type="EC" id="2.7.13.3"/>
    </reaction>
</comment>
<dbReference type="CDD" id="cd00130">
    <property type="entry name" value="PAS"/>
    <property type="match status" value="1"/>
</dbReference>
<keyword evidence="8" id="KW-0597">Phosphoprotein</keyword>
<dbReference type="PANTHER" id="PTHR43065">
    <property type="entry name" value="SENSOR HISTIDINE KINASE"/>
    <property type="match status" value="1"/>
</dbReference>
<evidence type="ECO:0000259" key="9">
    <source>
        <dbReference type="PROSITE" id="PS50109"/>
    </source>
</evidence>
<accession>A0A931CWC3</accession>
<feature type="domain" description="Histidine kinase" evidence="9">
    <location>
        <begin position="268"/>
        <end position="484"/>
    </location>
</feature>
<dbReference type="InterPro" id="IPR013656">
    <property type="entry name" value="PAS_4"/>
</dbReference>
<protein>
    <recommendedName>
        <fullName evidence="2">histidine kinase</fullName>
        <ecNumber evidence="2">2.7.13.3</ecNumber>
    </recommendedName>
</protein>
<dbReference type="GO" id="GO:0005524">
    <property type="term" value="F:ATP binding"/>
    <property type="evidence" value="ECO:0007669"/>
    <property type="project" value="UniProtKB-KW"/>
</dbReference>
<sequence length="498" mass="55975">MAETVLIMDSDREHGEAIQTHLQRHQYDVTVADDAQETLERLDDEKWNILLGDPLIDEEAATARIADLLKEDPSVQLIVYGTSEQVDRAMDRFALDAVAYLDLPINSKALILNMARARNHFLKNRKIDRYVQRLTDLHTARNHFLQLFDSVPCFISVQDRNLRITAINKWFKQHFGNSVGGYCYQVYKHRSSPCEKCPVIQTFEDGQIHSTEEVVTALSGRQYHVLTHTAPITDEKDEITQVMEISTNITQIRQLQDHLTSLGLMLGSMSHGVKGMLTALDGGIYQLETGLQKQDEARVSRAFDQVKTMADKIRDMVLEILNYARSRQMQYATVPVTDLVESVMKNIRPAALKSNVICEVFLPDSPGIIEIDAVWMESALVNFLENAVDACAYDHEKPVHKVSLTITVEAKERVCFRIQDNGVGMDQETREKMFTLFFTSKGSRGTGLGLFIAHRVIQQHGGTVQVTSALNQGTKLIICLPRIPPGSIGENGVNPLPS</sequence>
<dbReference type="InterPro" id="IPR000014">
    <property type="entry name" value="PAS"/>
</dbReference>
<gene>
    <name evidence="12" type="ORF">H0S81_10095</name>
</gene>
<keyword evidence="3" id="KW-0808">Transferase</keyword>
<dbReference type="EMBL" id="JACCQK010000648">
    <property type="protein sequence ID" value="MBG0780260.1"/>
    <property type="molecule type" value="Genomic_DNA"/>
</dbReference>
<evidence type="ECO:0000256" key="1">
    <source>
        <dbReference type="ARBA" id="ARBA00000085"/>
    </source>
</evidence>
<dbReference type="Proteomes" id="UP000706172">
    <property type="component" value="Unassembled WGS sequence"/>
</dbReference>
<comment type="caution">
    <text evidence="12">The sequence shown here is derived from an EMBL/GenBank/DDBJ whole genome shotgun (WGS) entry which is preliminary data.</text>
</comment>
<dbReference type="InterPro" id="IPR004358">
    <property type="entry name" value="Sig_transdc_His_kin-like_C"/>
</dbReference>
<dbReference type="SUPFAM" id="SSF52172">
    <property type="entry name" value="CheY-like"/>
    <property type="match status" value="1"/>
</dbReference>
<dbReference type="SUPFAM" id="SSF55785">
    <property type="entry name" value="PYP-like sensor domain (PAS domain)"/>
    <property type="match status" value="1"/>
</dbReference>
<evidence type="ECO:0000256" key="4">
    <source>
        <dbReference type="ARBA" id="ARBA00022741"/>
    </source>
</evidence>
<dbReference type="PROSITE" id="PS50113">
    <property type="entry name" value="PAC"/>
    <property type="match status" value="1"/>
</dbReference>
<name>A0A931CWC3_9BACT</name>
<dbReference type="Pfam" id="PF02518">
    <property type="entry name" value="HATPase_c"/>
    <property type="match status" value="1"/>
</dbReference>